<keyword evidence="3" id="KW-1185">Reference proteome</keyword>
<feature type="region of interest" description="Disordered" evidence="1">
    <location>
        <begin position="1"/>
        <end position="20"/>
    </location>
</feature>
<evidence type="ECO:0008006" key="4">
    <source>
        <dbReference type="Google" id="ProtNLM"/>
    </source>
</evidence>
<evidence type="ECO:0000256" key="1">
    <source>
        <dbReference type="SAM" id="MobiDB-lite"/>
    </source>
</evidence>
<name>A0ABP6G6Y4_9ACTN</name>
<dbReference type="EMBL" id="BAAASL010000006">
    <property type="protein sequence ID" value="GAA2713105.1"/>
    <property type="molecule type" value="Genomic_DNA"/>
</dbReference>
<dbReference type="RefSeq" id="WP_344434348.1">
    <property type="nucleotide sequence ID" value="NZ_BAAASL010000006.1"/>
</dbReference>
<proteinExistence type="predicted"/>
<reference evidence="3" key="1">
    <citation type="journal article" date="2019" name="Int. J. Syst. Evol. Microbiol.">
        <title>The Global Catalogue of Microorganisms (GCM) 10K type strain sequencing project: providing services to taxonomists for standard genome sequencing and annotation.</title>
        <authorList>
            <consortium name="The Broad Institute Genomics Platform"/>
            <consortium name="The Broad Institute Genome Sequencing Center for Infectious Disease"/>
            <person name="Wu L."/>
            <person name="Ma J."/>
        </authorList>
    </citation>
    <scope>NUCLEOTIDE SEQUENCE [LARGE SCALE GENOMIC DNA]</scope>
    <source>
        <strain evidence="3">JCM 4542</strain>
    </source>
</reference>
<evidence type="ECO:0000313" key="2">
    <source>
        <dbReference type="EMBL" id="GAA2713105.1"/>
    </source>
</evidence>
<protein>
    <recommendedName>
        <fullName evidence="4">Immunity protein 35 domain-containing protein</fullName>
    </recommendedName>
</protein>
<dbReference type="Proteomes" id="UP001500886">
    <property type="component" value="Unassembled WGS sequence"/>
</dbReference>
<evidence type="ECO:0000313" key="3">
    <source>
        <dbReference type="Proteomes" id="UP001500886"/>
    </source>
</evidence>
<sequence>MRFLDAPGPEFRPGAGEGQSDSAELADYLRAGHVLFASMGGVEDVLGSGEFVLGGGSLLTDGEWVWRGVLWFYVERYRFPLPEAFVAQVRAAGYRVPAVDAERLRVLAG</sequence>
<organism evidence="2 3">
    <name type="scientific">Streptomyces luteosporeus</name>
    <dbReference type="NCBI Taxonomy" id="173856"/>
    <lineage>
        <taxon>Bacteria</taxon>
        <taxon>Bacillati</taxon>
        <taxon>Actinomycetota</taxon>
        <taxon>Actinomycetes</taxon>
        <taxon>Kitasatosporales</taxon>
        <taxon>Streptomycetaceae</taxon>
        <taxon>Streptomyces</taxon>
    </lineage>
</organism>
<comment type="caution">
    <text evidence="2">The sequence shown here is derived from an EMBL/GenBank/DDBJ whole genome shotgun (WGS) entry which is preliminary data.</text>
</comment>
<accession>A0ABP6G6Y4</accession>
<gene>
    <name evidence="2" type="ORF">GCM10010315_18080</name>
</gene>